<feature type="region of interest" description="Disordered" evidence="1">
    <location>
        <begin position="1"/>
        <end position="49"/>
    </location>
</feature>
<proteinExistence type="predicted"/>
<feature type="region of interest" description="Disordered" evidence="1">
    <location>
        <begin position="148"/>
        <end position="186"/>
    </location>
</feature>
<reference evidence="2 3" key="1">
    <citation type="journal article" date="2018" name="IMA Fungus">
        <title>IMA Genome-F 9: Draft genome sequence of Annulohypoxylon stygium, Aspergillus mulundensis, Berkeleyomyces basicola (syn. Thielaviopsis basicola), Ceratocystis smalleyi, two Cercospora beticola strains, Coleophoma cylindrospora, Fusarium fracticaudum, Phialophora cf. hyalina, and Morchella septimelata.</title>
        <authorList>
            <person name="Wingfield B.D."/>
            <person name="Bills G.F."/>
            <person name="Dong Y."/>
            <person name="Huang W."/>
            <person name="Nel W.J."/>
            <person name="Swalarsk-Parry B.S."/>
            <person name="Vaghefi N."/>
            <person name="Wilken P.M."/>
            <person name="An Z."/>
            <person name="de Beer Z.W."/>
            <person name="De Vos L."/>
            <person name="Chen L."/>
            <person name="Duong T.A."/>
            <person name="Gao Y."/>
            <person name="Hammerbacher A."/>
            <person name="Kikkert J.R."/>
            <person name="Li Y."/>
            <person name="Li H."/>
            <person name="Li K."/>
            <person name="Li Q."/>
            <person name="Liu X."/>
            <person name="Ma X."/>
            <person name="Naidoo K."/>
            <person name="Pethybridge S.J."/>
            <person name="Sun J."/>
            <person name="Steenkamp E.T."/>
            <person name="van der Nest M.A."/>
            <person name="van Wyk S."/>
            <person name="Wingfield M.J."/>
            <person name="Xiong C."/>
            <person name="Yue Q."/>
            <person name="Zhang X."/>
        </authorList>
    </citation>
    <scope>NUCLEOTIDE SEQUENCE [LARGE SCALE GENOMIC DNA]</scope>
    <source>
        <strain evidence="2 3">BP 5553</strain>
    </source>
</reference>
<accession>A0A370TJH8</accession>
<organism evidence="2 3">
    <name type="scientific">Venustampulla echinocandica</name>
    <dbReference type="NCBI Taxonomy" id="2656787"/>
    <lineage>
        <taxon>Eukaryota</taxon>
        <taxon>Fungi</taxon>
        <taxon>Dikarya</taxon>
        <taxon>Ascomycota</taxon>
        <taxon>Pezizomycotina</taxon>
        <taxon>Leotiomycetes</taxon>
        <taxon>Helotiales</taxon>
        <taxon>Pleuroascaceae</taxon>
        <taxon>Venustampulla</taxon>
    </lineage>
</organism>
<dbReference type="GeneID" id="43600280"/>
<dbReference type="AlphaFoldDB" id="A0A370TJH8"/>
<sequence length="186" mass="20985">MTNITQPGRKRSPRRESTKKAWTPASNKSPLQRPHGPTQSATHAEIKDCAVRSRSYARAKSCRRPSNHHTHEPLKAALLRKRRHLLGNTRNGPFRAFSNAQGLEMEQYTISRSTYHKSRSALPSPFPVTGQALVRVRKCRQTLCTLTRPSHIPRPMPKLSGHGNANGQHQQSAETPRNERRNPPEA</sequence>
<comment type="caution">
    <text evidence="2">The sequence shown here is derived from an EMBL/GenBank/DDBJ whole genome shotgun (WGS) entry which is preliminary data.</text>
</comment>
<dbReference type="EMBL" id="NPIC01000006">
    <property type="protein sequence ID" value="RDL35500.1"/>
    <property type="molecule type" value="Genomic_DNA"/>
</dbReference>
<evidence type="ECO:0000313" key="2">
    <source>
        <dbReference type="EMBL" id="RDL35500.1"/>
    </source>
</evidence>
<dbReference type="Proteomes" id="UP000254866">
    <property type="component" value="Unassembled WGS sequence"/>
</dbReference>
<keyword evidence="3" id="KW-1185">Reference proteome</keyword>
<gene>
    <name evidence="2" type="ORF">BP5553_07431</name>
</gene>
<protein>
    <submittedName>
        <fullName evidence="2">Uncharacterized protein</fullName>
    </submittedName>
</protein>
<evidence type="ECO:0000313" key="3">
    <source>
        <dbReference type="Proteomes" id="UP000254866"/>
    </source>
</evidence>
<name>A0A370TJH8_9HELO</name>
<feature type="compositionally biased region" description="Polar residues" evidence="1">
    <location>
        <begin position="163"/>
        <end position="175"/>
    </location>
</feature>
<feature type="compositionally biased region" description="Basic and acidic residues" evidence="1">
    <location>
        <begin position="176"/>
        <end position="186"/>
    </location>
</feature>
<evidence type="ECO:0000256" key="1">
    <source>
        <dbReference type="SAM" id="MobiDB-lite"/>
    </source>
</evidence>
<dbReference type="RefSeq" id="XP_031868323.1">
    <property type="nucleotide sequence ID" value="XM_032016054.1"/>
</dbReference>